<dbReference type="AlphaFoldDB" id="A0A2T1GLZ5"/>
<gene>
    <name evidence="2" type="ORF">C7B77_02970</name>
</gene>
<evidence type="ECO:0000256" key="1">
    <source>
        <dbReference type="SAM" id="Phobius"/>
    </source>
</evidence>
<keyword evidence="1" id="KW-0472">Membrane</keyword>
<evidence type="ECO:0000313" key="2">
    <source>
        <dbReference type="EMBL" id="PSB58893.1"/>
    </source>
</evidence>
<dbReference type="RefSeq" id="WP_106300169.1">
    <property type="nucleotide sequence ID" value="NZ_PVWO01000020.1"/>
</dbReference>
<name>A0A2T1GLZ5_9CYAN</name>
<accession>A0A2T1GLZ5</accession>
<dbReference type="OrthoDB" id="9827250at2"/>
<dbReference type="EMBL" id="PVWO01000020">
    <property type="protein sequence ID" value="PSB58893.1"/>
    <property type="molecule type" value="Genomic_DNA"/>
</dbReference>
<reference evidence="2 3" key="1">
    <citation type="submission" date="2018-03" db="EMBL/GenBank/DDBJ databases">
        <title>The ancient ancestry and fast evolution of plastids.</title>
        <authorList>
            <person name="Moore K.R."/>
            <person name="Magnabosco C."/>
            <person name="Momper L."/>
            <person name="Gold D.A."/>
            <person name="Bosak T."/>
            <person name="Fournier G.P."/>
        </authorList>
    </citation>
    <scope>NUCLEOTIDE SEQUENCE [LARGE SCALE GENOMIC DNA]</scope>
    <source>
        <strain evidence="2 3">CCALA 037</strain>
    </source>
</reference>
<feature type="transmembrane region" description="Helical" evidence="1">
    <location>
        <begin position="103"/>
        <end position="128"/>
    </location>
</feature>
<keyword evidence="1" id="KW-0812">Transmembrane</keyword>
<feature type="transmembrane region" description="Helical" evidence="1">
    <location>
        <begin position="12"/>
        <end position="37"/>
    </location>
</feature>
<keyword evidence="1" id="KW-1133">Transmembrane helix</keyword>
<proteinExistence type="predicted"/>
<protein>
    <submittedName>
        <fullName evidence="2">Uncharacterized protein</fullName>
    </submittedName>
</protein>
<feature type="transmembrane region" description="Helical" evidence="1">
    <location>
        <begin position="57"/>
        <end position="82"/>
    </location>
</feature>
<dbReference type="Proteomes" id="UP000238937">
    <property type="component" value="Unassembled WGS sequence"/>
</dbReference>
<organism evidence="2 3">
    <name type="scientific">Chamaesiphon polymorphus CCALA 037</name>
    <dbReference type="NCBI Taxonomy" id="2107692"/>
    <lineage>
        <taxon>Bacteria</taxon>
        <taxon>Bacillati</taxon>
        <taxon>Cyanobacteriota</taxon>
        <taxon>Cyanophyceae</taxon>
        <taxon>Gomontiellales</taxon>
        <taxon>Chamaesiphonaceae</taxon>
        <taxon>Chamaesiphon</taxon>
    </lineage>
</organism>
<comment type="caution">
    <text evidence="2">The sequence shown here is derived from an EMBL/GenBank/DDBJ whole genome shotgun (WGS) entry which is preliminary data.</text>
</comment>
<keyword evidence="3" id="KW-1185">Reference proteome</keyword>
<sequence length="140" mass="16110">MNKKVRQTILLLWIGSTSLLDFLLALFTYPIITFFNYTSDGPPYYEQNPYYLPVHEIVINQILVSFLFLLFGVAWSSIILLGTERLLYFLQFPTPGNKKFTHLSLGLFKFALITIVCTILASNIYLIYDQIQGREGISSK</sequence>
<evidence type="ECO:0000313" key="3">
    <source>
        <dbReference type="Proteomes" id="UP000238937"/>
    </source>
</evidence>